<feature type="signal peptide" evidence="1">
    <location>
        <begin position="1"/>
        <end position="25"/>
    </location>
</feature>
<sequence length="270" mass="27706">MPSRLRAIASLIATAPLLSGCVAMAIPAAAGGALLRGHHASKHAEQDTSDPALPAGTQLVRTDLTALPPPDTATSTDSLSIDALATFAGAEMAKGADEPRDSALLADPGSLQPTRMDCASLPPAVLVDLDPGKTAFDPQTAGDANPALAKTLAVLRGQGAKIVWVSAARESEATAIEHKLVASGLDPEGADELALPNASQGNKEAVRTMLAKRYCPIAIVGDSRSDFDDLYLYLKDPASAVALESMINHGWFIASPFPATGIPAGTGDIR</sequence>
<dbReference type="Proteomes" id="UP000439780">
    <property type="component" value="Unassembled WGS sequence"/>
</dbReference>
<feature type="chain" id="PRO_5033059798" description="Acid phosphatase" evidence="1">
    <location>
        <begin position="26"/>
        <end position="270"/>
    </location>
</feature>
<evidence type="ECO:0008006" key="4">
    <source>
        <dbReference type="Google" id="ProtNLM"/>
    </source>
</evidence>
<evidence type="ECO:0000256" key="1">
    <source>
        <dbReference type="SAM" id="SignalP"/>
    </source>
</evidence>
<protein>
    <recommendedName>
        <fullName evidence="4">Acid phosphatase</fullName>
    </recommendedName>
</protein>
<dbReference type="EMBL" id="WTYA01000003">
    <property type="protein sequence ID" value="MXP28293.1"/>
    <property type="molecule type" value="Genomic_DNA"/>
</dbReference>
<evidence type="ECO:0000313" key="2">
    <source>
        <dbReference type="EMBL" id="MXP28293.1"/>
    </source>
</evidence>
<gene>
    <name evidence="2" type="ORF">GRI58_05595</name>
</gene>
<proteinExistence type="predicted"/>
<dbReference type="AlphaFoldDB" id="A0A845AGH4"/>
<dbReference type="OrthoDB" id="193314at2"/>
<dbReference type="InterPro" id="IPR023214">
    <property type="entry name" value="HAD_sf"/>
</dbReference>
<dbReference type="SUPFAM" id="SSF56784">
    <property type="entry name" value="HAD-like"/>
    <property type="match status" value="1"/>
</dbReference>
<accession>A0A845AGH4</accession>
<dbReference type="PROSITE" id="PS51257">
    <property type="entry name" value="PROKAR_LIPOPROTEIN"/>
    <property type="match status" value="1"/>
</dbReference>
<evidence type="ECO:0000313" key="3">
    <source>
        <dbReference type="Proteomes" id="UP000439780"/>
    </source>
</evidence>
<organism evidence="2 3">
    <name type="scientific">Qipengyuania algicida</name>
    <dbReference type="NCBI Taxonomy" id="1836209"/>
    <lineage>
        <taxon>Bacteria</taxon>
        <taxon>Pseudomonadati</taxon>
        <taxon>Pseudomonadota</taxon>
        <taxon>Alphaproteobacteria</taxon>
        <taxon>Sphingomonadales</taxon>
        <taxon>Erythrobacteraceae</taxon>
        <taxon>Qipengyuania</taxon>
    </lineage>
</organism>
<keyword evidence="1" id="KW-0732">Signal</keyword>
<reference evidence="2 3" key="1">
    <citation type="submission" date="2019-12" db="EMBL/GenBank/DDBJ databases">
        <title>Genomic-based taxomic classification of the family Erythrobacteraceae.</title>
        <authorList>
            <person name="Xu L."/>
        </authorList>
    </citation>
    <scope>NUCLEOTIDE SEQUENCE [LARGE SCALE GENOMIC DNA]</scope>
    <source>
        <strain evidence="2 3">KEMB 9005-328</strain>
    </source>
</reference>
<dbReference type="InterPro" id="IPR036412">
    <property type="entry name" value="HAD-like_sf"/>
</dbReference>
<dbReference type="RefSeq" id="WP_160752583.1">
    <property type="nucleotide sequence ID" value="NZ_WTYA01000003.1"/>
</dbReference>
<dbReference type="Gene3D" id="3.40.50.1000">
    <property type="entry name" value="HAD superfamily/HAD-like"/>
    <property type="match status" value="1"/>
</dbReference>
<keyword evidence="3" id="KW-1185">Reference proteome</keyword>
<comment type="caution">
    <text evidence="2">The sequence shown here is derived from an EMBL/GenBank/DDBJ whole genome shotgun (WGS) entry which is preliminary data.</text>
</comment>
<name>A0A845AGH4_9SPHN</name>